<evidence type="ECO:0000313" key="34">
    <source>
        <dbReference type="EMBL" id="CAB4967483.1"/>
    </source>
</evidence>
<evidence type="ECO:0000256" key="21">
    <source>
        <dbReference type="ARBA" id="ARBA00033213"/>
    </source>
</evidence>
<keyword evidence="14" id="KW-0521">NADP</keyword>
<dbReference type="GO" id="GO:0004499">
    <property type="term" value="F:N,N-dimethylaniline monooxygenase activity"/>
    <property type="evidence" value="ECO:0007669"/>
    <property type="project" value="InterPro"/>
</dbReference>
<comment type="similarity">
    <text evidence="4">Belongs to the FMO family.</text>
</comment>
<evidence type="ECO:0000256" key="33">
    <source>
        <dbReference type="ARBA" id="ARBA00049475"/>
    </source>
</evidence>
<dbReference type="Gene3D" id="3.50.50.60">
    <property type="entry name" value="FAD/NAD(P)-binding domain"/>
    <property type="match status" value="1"/>
</dbReference>
<evidence type="ECO:0000256" key="22">
    <source>
        <dbReference type="ARBA" id="ARBA00033301"/>
    </source>
</evidence>
<keyword evidence="16" id="KW-0560">Oxidoreductase</keyword>
<evidence type="ECO:0000256" key="7">
    <source>
        <dbReference type="ARBA" id="ARBA00022481"/>
    </source>
</evidence>
<gene>
    <name evidence="34" type="ORF">UFOPK3662_04022</name>
</gene>
<dbReference type="InterPro" id="IPR050346">
    <property type="entry name" value="FMO-like"/>
</dbReference>
<dbReference type="GO" id="GO:0050661">
    <property type="term" value="F:NADP binding"/>
    <property type="evidence" value="ECO:0007669"/>
    <property type="project" value="InterPro"/>
</dbReference>
<dbReference type="EC" id="1.6.3.1" evidence="5"/>
<keyword evidence="10" id="KW-0812">Transmembrane</keyword>
<comment type="catalytic activity">
    <reaction evidence="25">
        <text>heptan-2-one + NADPH + O2 + H(+) = pentyl acetate + NADP(+) + H2O</text>
        <dbReference type="Rhea" id="RHEA:54836"/>
        <dbReference type="ChEBI" id="CHEBI:5672"/>
        <dbReference type="ChEBI" id="CHEBI:15377"/>
        <dbReference type="ChEBI" id="CHEBI:15378"/>
        <dbReference type="ChEBI" id="CHEBI:15379"/>
        <dbReference type="ChEBI" id="CHEBI:57783"/>
        <dbReference type="ChEBI" id="CHEBI:58349"/>
        <dbReference type="ChEBI" id="CHEBI:87362"/>
    </reaction>
    <physiologicalReaction direction="left-to-right" evidence="25">
        <dbReference type="Rhea" id="RHEA:54837"/>
    </physiologicalReaction>
</comment>
<evidence type="ECO:0000256" key="2">
    <source>
        <dbReference type="ARBA" id="ARBA00004389"/>
    </source>
</evidence>
<evidence type="ECO:0000256" key="28">
    <source>
        <dbReference type="ARBA" id="ARBA00047977"/>
    </source>
</evidence>
<comment type="function">
    <text evidence="23">Acts as a Baeyer-Villiger monooxygenase on a broad range of substrates. Catalyzes the insertion of an oxygen atom into a carbon-carbon bond adjacent to a carbonyl, which converts ketones to esters. Active on diverse carbonyl compounds, whereas soft nucleophiles are mostly non- or poorly reactive. In contrast with other forms of FMO it is non- or poorly active on 'classical' substrates such as drugs, pesticides, and dietary components containing soft nucleophilic heteroatoms. Able to oxidize drug molecules bearing a carbonyl group on an aliphatic chain, such as nabumetone and pentoxifylline. Also, in the absence of substrates, shows slow but yet significant NADPH oxidase activity. Acts as a positive modulator of cholesterol biosynthesis as well as glucose homeostasis, promoting metabolic aging via pleiotropic effects.</text>
</comment>
<evidence type="ECO:0000256" key="20">
    <source>
        <dbReference type="ARBA" id="ARBA00029728"/>
    </source>
</evidence>
<evidence type="ECO:0000256" key="31">
    <source>
        <dbReference type="ARBA" id="ARBA00048990"/>
    </source>
</evidence>
<dbReference type="AlphaFoldDB" id="A0A6J7LL73"/>
<dbReference type="PRINTS" id="PR01125">
    <property type="entry name" value="FMOXYGENASE5"/>
</dbReference>
<evidence type="ECO:0000256" key="13">
    <source>
        <dbReference type="ARBA" id="ARBA00022848"/>
    </source>
</evidence>
<evidence type="ECO:0000256" key="14">
    <source>
        <dbReference type="ARBA" id="ARBA00022857"/>
    </source>
</evidence>
<evidence type="ECO:0000256" key="9">
    <source>
        <dbReference type="ARBA" id="ARBA00022630"/>
    </source>
</evidence>
<comment type="cofactor">
    <cofactor evidence="1">
        <name>FAD</name>
        <dbReference type="ChEBI" id="CHEBI:57692"/>
    </cofactor>
</comment>
<evidence type="ECO:0000256" key="3">
    <source>
        <dbReference type="ARBA" id="ARBA00004524"/>
    </source>
</evidence>
<keyword evidence="13" id="KW-0492">Microsome</keyword>
<accession>A0A6J7LL73</accession>
<dbReference type="PANTHER" id="PTHR23023">
    <property type="entry name" value="DIMETHYLANILINE MONOOXYGENASE"/>
    <property type="match status" value="1"/>
</dbReference>
<comment type="catalytic activity">
    <reaction evidence="28">
        <text>hexan-3-one + NADPH + O2 + H(+) = ethyl butanoate + NADP(+) + H2O</text>
        <dbReference type="Rhea" id="RHEA:54844"/>
        <dbReference type="ChEBI" id="CHEBI:15377"/>
        <dbReference type="ChEBI" id="CHEBI:15378"/>
        <dbReference type="ChEBI" id="CHEBI:15379"/>
        <dbReference type="ChEBI" id="CHEBI:57783"/>
        <dbReference type="ChEBI" id="CHEBI:58349"/>
        <dbReference type="ChEBI" id="CHEBI:88764"/>
        <dbReference type="ChEBI" id="CHEBI:89891"/>
    </reaction>
    <physiologicalReaction direction="left-to-right" evidence="28">
        <dbReference type="Rhea" id="RHEA:54845"/>
    </physiologicalReaction>
</comment>
<evidence type="ECO:0000256" key="15">
    <source>
        <dbReference type="ARBA" id="ARBA00022989"/>
    </source>
</evidence>
<evidence type="ECO:0000256" key="17">
    <source>
        <dbReference type="ARBA" id="ARBA00023033"/>
    </source>
</evidence>
<evidence type="ECO:0000256" key="32">
    <source>
        <dbReference type="ARBA" id="ARBA00049443"/>
    </source>
</evidence>
<evidence type="ECO:0000256" key="11">
    <source>
        <dbReference type="ARBA" id="ARBA00022824"/>
    </source>
</evidence>
<evidence type="ECO:0000256" key="25">
    <source>
        <dbReference type="ARBA" id="ARBA00047574"/>
    </source>
</evidence>
<evidence type="ECO:0000256" key="10">
    <source>
        <dbReference type="ARBA" id="ARBA00022692"/>
    </source>
</evidence>
<organism evidence="34">
    <name type="scientific">freshwater metagenome</name>
    <dbReference type="NCBI Taxonomy" id="449393"/>
    <lineage>
        <taxon>unclassified sequences</taxon>
        <taxon>metagenomes</taxon>
        <taxon>ecological metagenomes</taxon>
    </lineage>
</organism>
<dbReference type="FunFam" id="3.50.50.60:FF:000159">
    <property type="entry name" value="Dimethylaniline monooxygenase [N-oxide-forming]"/>
    <property type="match status" value="1"/>
</dbReference>
<keyword evidence="19" id="KW-0472">Membrane</keyword>
<evidence type="ECO:0000256" key="12">
    <source>
        <dbReference type="ARBA" id="ARBA00022827"/>
    </source>
</evidence>
<dbReference type="Pfam" id="PF00743">
    <property type="entry name" value="FMO-like"/>
    <property type="match status" value="1"/>
</dbReference>
<sequence length="440" mass="48742">MSHPRTAVIGAGSAGITALKALLEAGVPTVCFEKGDRVGGNWVFKNSNGVSSSYKSLHINTSRERMEYSDFPMPKSYPDFPHHSHIAEYFEAYADRFGLKEHIRFGTTVEKAEPRPGGGWVLRLDDGGVEEFDALVVANGHHWDPRWPEPAFEGSESFPGVQMHAHDFEDNSDWHDKTVVVLGMGNSAMDIAVEASWVATKVYLAARTPVHILPKYVFGKPLDQVESPRAARLMPWKVRQKLTEGMLRVSVGDLRTYGLRKPDHGLLQAHATVSDNILSRLAHGKVVGKPNIARFEGSDVVFEDGSRVTADVVVYATGYRISFPFFDSEVVSAPDNRISLYKRVFSLEHPDLAFIGLIQPLGAIMPLAEEQGRLVAARLSGAYATPPVEQMRADVEAADEAIRKRYIGSKRHTIQVDFETYLYDLQVERKRGASRLAGAV</sequence>
<dbReference type="GO" id="GO:0050660">
    <property type="term" value="F:flavin adenine dinucleotide binding"/>
    <property type="evidence" value="ECO:0007669"/>
    <property type="project" value="InterPro"/>
</dbReference>
<dbReference type="GO" id="GO:0006629">
    <property type="term" value="P:lipid metabolic process"/>
    <property type="evidence" value="ECO:0007669"/>
    <property type="project" value="UniProtKB-KW"/>
</dbReference>
<comment type="subcellular location">
    <subcellularLocation>
        <location evidence="2">Endoplasmic reticulum membrane</location>
        <topology evidence="2">Single-pass membrane protein</topology>
    </subcellularLocation>
    <subcellularLocation>
        <location evidence="3">Microsome membrane</location>
    </subcellularLocation>
</comment>
<comment type="catalytic activity">
    <reaction evidence="27">
        <text>NADPH + O2 + H(+) = H2O2 + NADP(+)</text>
        <dbReference type="Rhea" id="RHEA:11260"/>
        <dbReference type="ChEBI" id="CHEBI:15378"/>
        <dbReference type="ChEBI" id="CHEBI:15379"/>
        <dbReference type="ChEBI" id="CHEBI:16240"/>
        <dbReference type="ChEBI" id="CHEBI:57783"/>
        <dbReference type="ChEBI" id="CHEBI:58349"/>
        <dbReference type="EC" id="1.6.3.1"/>
    </reaction>
    <physiologicalReaction direction="left-to-right" evidence="27">
        <dbReference type="Rhea" id="RHEA:11261"/>
    </physiologicalReaction>
</comment>
<comment type="catalytic activity">
    <reaction evidence="32">
        <text>N,N-dimethylaniline + NADPH + O2 + H(+) = N,N-dimethylaniline N-oxide + NADP(+) + H2O</text>
        <dbReference type="Rhea" id="RHEA:24468"/>
        <dbReference type="ChEBI" id="CHEBI:15377"/>
        <dbReference type="ChEBI" id="CHEBI:15378"/>
        <dbReference type="ChEBI" id="CHEBI:15379"/>
        <dbReference type="ChEBI" id="CHEBI:16269"/>
        <dbReference type="ChEBI" id="CHEBI:17735"/>
        <dbReference type="ChEBI" id="CHEBI:57783"/>
        <dbReference type="ChEBI" id="CHEBI:58349"/>
        <dbReference type="EC" id="1.14.13.8"/>
    </reaction>
    <physiologicalReaction direction="left-to-right" evidence="32">
        <dbReference type="Rhea" id="RHEA:24469"/>
    </physiologicalReaction>
</comment>
<name>A0A6J7LL73_9ZZZZ</name>
<dbReference type="InterPro" id="IPR020946">
    <property type="entry name" value="Flavin_mOase-like"/>
</dbReference>
<evidence type="ECO:0000256" key="1">
    <source>
        <dbReference type="ARBA" id="ARBA00001974"/>
    </source>
</evidence>
<dbReference type="GO" id="GO:0005789">
    <property type="term" value="C:endoplasmic reticulum membrane"/>
    <property type="evidence" value="ECO:0007669"/>
    <property type="project" value="UniProtKB-SubCell"/>
</dbReference>
<evidence type="ECO:0000256" key="30">
    <source>
        <dbReference type="ARBA" id="ARBA00048989"/>
    </source>
</evidence>
<proteinExistence type="inferred from homology"/>
<evidence type="ECO:0000256" key="26">
    <source>
        <dbReference type="ARBA" id="ARBA00047855"/>
    </source>
</evidence>
<evidence type="ECO:0000256" key="29">
    <source>
        <dbReference type="ARBA" id="ARBA00048459"/>
    </source>
</evidence>
<comment type="catalytic activity">
    <reaction evidence="24">
        <text>hexan-3-one + NADPH + O2 + H(+) = propyl propanoate + NADP(+) + H2O</text>
        <dbReference type="Rhea" id="RHEA:54848"/>
        <dbReference type="ChEBI" id="CHEBI:15377"/>
        <dbReference type="ChEBI" id="CHEBI:15378"/>
        <dbReference type="ChEBI" id="CHEBI:15379"/>
        <dbReference type="ChEBI" id="CHEBI:57783"/>
        <dbReference type="ChEBI" id="CHEBI:58349"/>
        <dbReference type="ChEBI" id="CHEBI:89828"/>
        <dbReference type="ChEBI" id="CHEBI:89891"/>
    </reaction>
    <physiologicalReaction direction="left-to-right" evidence="24">
        <dbReference type="Rhea" id="RHEA:54849"/>
    </physiologicalReaction>
</comment>
<evidence type="ECO:0000256" key="5">
    <source>
        <dbReference type="ARBA" id="ARBA00012698"/>
    </source>
</evidence>
<dbReference type="GO" id="GO:0016174">
    <property type="term" value="F:NAD(P)H oxidase H2O2-forming activity"/>
    <property type="evidence" value="ECO:0007669"/>
    <property type="project" value="UniProtKB-EC"/>
</dbReference>
<evidence type="ECO:0000256" key="24">
    <source>
        <dbReference type="ARBA" id="ARBA00047426"/>
    </source>
</evidence>
<evidence type="ECO:0000256" key="4">
    <source>
        <dbReference type="ARBA" id="ARBA00009183"/>
    </source>
</evidence>
<keyword evidence="12" id="KW-0274">FAD</keyword>
<comment type="catalytic activity">
    <reaction evidence="26">
        <text>sulcatone + NADPH + O2 + H(+) = 4-methylpent-3-en-1-yl acetate + NADP(+) + H2O</text>
        <dbReference type="Rhea" id="RHEA:54864"/>
        <dbReference type="ChEBI" id="CHEBI:15377"/>
        <dbReference type="ChEBI" id="CHEBI:15378"/>
        <dbReference type="ChEBI" id="CHEBI:15379"/>
        <dbReference type="ChEBI" id="CHEBI:16310"/>
        <dbReference type="ChEBI" id="CHEBI:57783"/>
        <dbReference type="ChEBI" id="CHEBI:58349"/>
        <dbReference type="ChEBI" id="CHEBI:138373"/>
    </reaction>
    <physiologicalReaction direction="left-to-right" evidence="26">
        <dbReference type="Rhea" id="RHEA:54865"/>
    </physiologicalReaction>
</comment>
<comment type="catalytic activity">
    <reaction evidence="31">
        <text>heptan-4-one + NADPH + O2 + H(+) = propyl butanoate + NADP(+) + H2O</text>
        <dbReference type="Rhea" id="RHEA:54852"/>
        <dbReference type="ChEBI" id="CHEBI:15377"/>
        <dbReference type="ChEBI" id="CHEBI:15378"/>
        <dbReference type="ChEBI" id="CHEBI:15379"/>
        <dbReference type="ChEBI" id="CHEBI:57783"/>
        <dbReference type="ChEBI" id="CHEBI:58349"/>
        <dbReference type="ChEBI" id="CHEBI:89484"/>
        <dbReference type="ChEBI" id="CHEBI:89719"/>
    </reaction>
    <physiologicalReaction direction="left-to-right" evidence="31">
        <dbReference type="Rhea" id="RHEA:54853"/>
    </physiologicalReaction>
</comment>
<evidence type="ECO:0000256" key="8">
    <source>
        <dbReference type="ARBA" id="ARBA00022553"/>
    </source>
</evidence>
<dbReference type="InterPro" id="IPR036188">
    <property type="entry name" value="FAD/NAD-bd_sf"/>
</dbReference>
<dbReference type="InterPro" id="IPR000960">
    <property type="entry name" value="Flavin_mOase"/>
</dbReference>
<dbReference type="InterPro" id="IPR002257">
    <property type="entry name" value="Flavin_mOase_5"/>
</dbReference>
<evidence type="ECO:0000256" key="23">
    <source>
        <dbReference type="ARBA" id="ARBA00045722"/>
    </source>
</evidence>
<keyword evidence="15" id="KW-1133">Transmembrane helix</keyword>
<dbReference type="PRINTS" id="PR00370">
    <property type="entry name" value="FMOXYGENASE"/>
</dbReference>
<keyword evidence="11" id="KW-0256">Endoplasmic reticulum</keyword>
<dbReference type="SUPFAM" id="SSF51905">
    <property type="entry name" value="FAD/NAD(P)-binding domain"/>
    <property type="match status" value="2"/>
</dbReference>
<evidence type="ECO:0000256" key="16">
    <source>
        <dbReference type="ARBA" id="ARBA00023002"/>
    </source>
</evidence>
<keyword evidence="9" id="KW-0285">Flavoprotein</keyword>
<protein>
    <recommendedName>
        <fullName evidence="6">Flavin-containing monooxygenase 5</fullName>
        <ecNumber evidence="5">1.6.3.1</ecNumber>
    </recommendedName>
    <alternativeName>
        <fullName evidence="22">Dimethylaniline monooxygenase [N-oxide-forming] 5</fullName>
    </alternativeName>
    <alternativeName>
        <fullName evidence="20">Dimethylaniline oxidase 5</fullName>
    </alternativeName>
    <alternativeName>
        <fullName evidence="21">NADPH oxidase</fullName>
    </alternativeName>
</protein>
<evidence type="ECO:0000256" key="27">
    <source>
        <dbReference type="ARBA" id="ARBA00047864"/>
    </source>
</evidence>
<evidence type="ECO:0000256" key="6">
    <source>
        <dbReference type="ARBA" id="ARBA00019213"/>
    </source>
</evidence>
<keyword evidence="7" id="KW-0488">Methylation</keyword>
<comment type="catalytic activity">
    <reaction evidence="29">
        <text>octan-3-one + NADPH + O2 + H(+) = ethyl hexanoate + NADP(+) + H2O</text>
        <dbReference type="Rhea" id="RHEA:54856"/>
        <dbReference type="ChEBI" id="CHEBI:15377"/>
        <dbReference type="ChEBI" id="CHEBI:15378"/>
        <dbReference type="ChEBI" id="CHEBI:15379"/>
        <dbReference type="ChEBI" id="CHEBI:57783"/>
        <dbReference type="ChEBI" id="CHEBI:58349"/>
        <dbReference type="ChEBI" id="CHEBI:80946"/>
        <dbReference type="ChEBI" id="CHEBI:86055"/>
    </reaction>
    <physiologicalReaction direction="left-to-right" evidence="29">
        <dbReference type="Rhea" id="RHEA:54857"/>
    </physiologicalReaction>
</comment>
<reference evidence="34" key="1">
    <citation type="submission" date="2020-05" db="EMBL/GenBank/DDBJ databases">
        <authorList>
            <person name="Chiriac C."/>
            <person name="Salcher M."/>
            <person name="Ghai R."/>
            <person name="Kavagutti S V."/>
        </authorList>
    </citation>
    <scope>NUCLEOTIDE SEQUENCE</scope>
</reference>
<dbReference type="PIRSF" id="PIRSF000332">
    <property type="entry name" value="FMO"/>
    <property type="match status" value="1"/>
</dbReference>
<keyword evidence="17" id="KW-0503">Monooxygenase</keyword>
<evidence type="ECO:0000256" key="18">
    <source>
        <dbReference type="ARBA" id="ARBA00023098"/>
    </source>
</evidence>
<comment type="catalytic activity">
    <reaction evidence="30">
        <text>(2E)-geranial + NADPH + O2 + H(+) = (1E)-2,6-dimethylhepta-1,5-dien-1-yl formate + NADP(+) + H2O</text>
        <dbReference type="Rhea" id="RHEA:54860"/>
        <dbReference type="ChEBI" id="CHEBI:15377"/>
        <dbReference type="ChEBI" id="CHEBI:15378"/>
        <dbReference type="ChEBI" id="CHEBI:15379"/>
        <dbReference type="ChEBI" id="CHEBI:16980"/>
        <dbReference type="ChEBI" id="CHEBI:57783"/>
        <dbReference type="ChEBI" id="CHEBI:58349"/>
        <dbReference type="ChEBI" id="CHEBI:138375"/>
    </reaction>
    <physiologicalReaction direction="left-to-right" evidence="30">
        <dbReference type="Rhea" id="RHEA:54861"/>
    </physiologicalReaction>
</comment>
<dbReference type="EMBL" id="CAFBMW010000079">
    <property type="protein sequence ID" value="CAB4967483.1"/>
    <property type="molecule type" value="Genomic_DNA"/>
</dbReference>
<keyword evidence="18" id="KW-0443">Lipid metabolism</keyword>
<keyword evidence="8" id="KW-0597">Phosphoprotein</keyword>
<comment type="catalytic activity">
    <reaction evidence="33">
        <text>octan-3-one + NADPH + O2 + H(+) = pentyl propanoate + NADP(+) + H2O</text>
        <dbReference type="Rhea" id="RHEA:54840"/>
        <dbReference type="ChEBI" id="CHEBI:15377"/>
        <dbReference type="ChEBI" id="CHEBI:15378"/>
        <dbReference type="ChEBI" id="CHEBI:15379"/>
        <dbReference type="ChEBI" id="CHEBI:57783"/>
        <dbReference type="ChEBI" id="CHEBI:58349"/>
        <dbReference type="ChEBI" id="CHEBI:80946"/>
        <dbReference type="ChEBI" id="CHEBI:87373"/>
    </reaction>
    <physiologicalReaction direction="left-to-right" evidence="33">
        <dbReference type="Rhea" id="RHEA:54841"/>
    </physiologicalReaction>
</comment>
<evidence type="ECO:0000256" key="19">
    <source>
        <dbReference type="ARBA" id="ARBA00023136"/>
    </source>
</evidence>